<dbReference type="GO" id="GO:0008270">
    <property type="term" value="F:zinc ion binding"/>
    <property type="evidence" value="ECO:0007669"/>
    <property type="project" value="InterPro"/>
</dbReference>
<dbReference type="CDD" id="cd01029">
    <property type="entry name" value="TOPRIM_primases"/>
    <property type="match status" value="1"/>
</dbReference>
<evidence type="ECO:0000256" key="1">
    <source>
        <dbReference type="ARBA" id="ARBA00022478"/>
    </source>
</evidence>
<dbReference type="GO" id="GO:0000428">
    <property type="term" value="C:DNA-directed RNA polymerase complex"/>
    <property type="evidence" value="ECO:0007669"/>
    <property type="project" value="UniProtKB-KW"/>
</dbReference>
<dbReference type="Gene3D" id="3.90.580.10">
    <property type="entry name" value="Zinc finger, CHC2-type domain"/>
    <property type="match status" value="1"/>
</dbReference>
<dbReference type="InterPro" id="IPR034154">
    <property type="entry name" value="TOPRIM_DnaG/twinkle"/>
</dbReference>
<keyword evidence="7" id="KW-0175">Coiled coil</keyword>
<dbReference type="SUPFAM" id="SSF57783">
    <property type="entry name" value="Zinc beta-ribbon"/>
    <property type="match status" value="1"/>
</dbReference>
<keyword evidence="4" id="KW-0548">Nucleotidyltransferase</keyword>
<evidence type="ECO:0000256" key="2">
    <source>
        <dbReference type="ARBA" id="ARBA00022515"/>
    </source>
</evidence>
<feature type="domain" description="Toprim" evidence="8">
    <location>
        <begin position="228"/>
        <end position="324"/>
    </location>
</feature>
<dbReference type="InterPro" id="IPR006171">
    <property type="entry name" value="TOPRIM_dom"/>
</dbReference>
<gene>
    <name evidence="9" type="ORF">APT59_08015</name>
</gene>
<evidence type="ECO:0000259" key="8">
    <source>
        <dbReference type="Pfam" id="PF13362"/>
    </source>
</evidence>
<reference evidence="9 10" key="1">
    <citation type="submission" date="2016-01" db="EMBL/GenBank/DDBJ databases">
        <title>Annotation of Pseudomonas oryzihabitans USDA-ARS-USMARC-56511.</title>
        <authorList>
            <person name="Harhay G.P."/>
            <person name="Harhay D.M."/>
            <person name="Smith T.P.L."/>
            <person name="Bono J.L."/>
            <person name="Heaton M.P."/>
            <person name="Clawson M.L."/>
            <person name="Chitko-Mckown C.G."/>
            <person name="Capik S.F."/>
            <person name="DeDonder K.D."/>
            <person name="Apley M.D."/>
            <person name="Lubbers B.V."/>
            <person name="White B.J."/>
            <person name="Larson R.L."/>
        </authorList>
    </citation>
    <scope>NUCLEOTIDE SEQUENCE [LARGE SCALE GENOMIC DNA]</scope>
    <source>
        <strain evidence="9 10">USDA-ARS-USMARC-56511</strain>
    </source>
</reference>
<dbReference type="GO" id="GO:0003677">
    <property type="term" value="F:DNA binding"/>
    <property type="evidence" value="ECO:0007669"/>
    <property type="project" value="InterPro"/>
</dbReference>
<sequence length="335" mass="36292">MAESRIPDIIRQAALHALANATTLLPEWLPKGSRQGREWVAPNAARGDRQAGSFGVSLDSGKWNDFADSAAHGGDLVSLLAYLRGCRQGDAAREIDQRLGLGLFEALARGDGQPSTDALATRQRLEQQQRDAEAQLHDKQTAAARQAALLWQHGKPVDRLHTYLQAKQVEPFGLRQISHGRLAVPLVLDGRLVNLQIIDGQGNKRFLAGGRVQGCYCPLGKVQDGARLYICEGWATGATLHHHTGAPVVCALNAGNLKPVALAMRERFGRRVELVIAGDDDRLTLGNPGRAAANRAAAAAEALVVFPDWPYDGPAELSDFNDLHLWQSGRWEVPA</sequence>
<evidence type="ECO:0000256" key="6">
    <source>
        <dbReference type="ARBA" id="ARBA00023163"/>
    </source>
</evidence>
<dbReference type="EMBL" id="CP013987">
    <property type="protein sequence ID" value="ALZ84161.1"/>
    <property type="molecule type" value="Genomic_DNA"/>
</dbReference>
<keyword evidence="2" id="KW-0639">Primosome</keyword>
<feature type="coiled-coil region" evidence="7">
    <location>
        <begin position="115"/>
        <end position="142"/>
    </location>
</feature>
<keyword evidence="1" id="KW-0240">DNA-directed RNA polymerase</keyword>
<evidence type="ECO:0000313" key="9">
    <source>
        <dbReference type="EMBL" id="ALZ84161.1"/>
    </source>
</evidence>
<evidence type="ECO:0000313" key="10">
    <source>
        <dbReference type="Proteomes" id="UP000064137"/>
    </source>
</evidence>
<evidence type="ECO:0000256" key="7">
    <source>
        <dbReference type="SAM" id="Coils"/>
    </source>
</evidence>
<dbReference type="KEGG" id="por:APT59_08015"/>
<protein>
    <submittedName>
        <fullName evidence="9">DNA primase</fullName>
    </submittedName>
</protein>
<dbReference type="RefSeq" id="WP_059314369.1">
    <property type="nucleotide sequence ID" value="NZ_CP013987.1"/>
</dbReference>
<dbReference type="AlphaFoldDB" id="A0A0U4NZS5"/>
<keyword evidence="5" id="KW-0235">DNA replication</keyword>
<evidence type="ECO:0000256" key="5">
    <source>
        <dbReference type="ARBA" id="ARBA00022705"/>
    </source>
</evidence>
<evidence type="ECO:0000256" key="3">
    <source>
        <dbReference type="ARBA" id="ARBA00022679"/>
    </source>
</evidence>
<evidence type="ECO:0000256" key="4">
    <source>
        <dbReference type="ARBA" id="ARBA00022695"/>
    </source>
</evidence>
<accession>A0A0U4NZS5</accession>
<keyword evidence="6" id="KW-0804">Transcription</keyword>
<dbReference type="Pfam" id="PF13362">
    <property type="entry name" value="Toprim_3"/>
    <property type="match status" value="1"/>
</dbReference>
<keyword evidence="3" id="KW-0808">Transferase</keyword>
<dbReference type="Proteomes" id="UP000064137">
    <property type="component" value="Chromosome"/>
</dbReference>
<dbReference type="InterPro" id="IPR036977">
    <property type="entry name" value="DNA_primase_Znf_CHC2"/>
</dbReference>
<name>A0A0U4NZS5_9PSED</name>
<dbReference type="GO" id="GO:1990077">
    <property type="term" value="C:primosome complex"/>
    <property type="evidence" value="ECO:0007669"/>
    <property type="project" value="UniProtKB-KW"/>
</dbReference>
<proteinExistence type="predicted"/>
<dbReference type="OrthoDB" id="9763644at2"/>
<organism evidence="9 10">
    <name type="scientific">Pseudomonas oryzihabitans</name>
    <dbReference type="NCBI Taxonomy" id="47885"/>
    <lineage>
        <taxon>Bacteria</taxon>
        <taxon>Pseudomonadati</taxon>
        <taxon>Pseudomonadota</taxon>
        <taxon>Gammaproteobacteria</taxon>
        <taxon>Pseudomonadales</taxon>
        <taxon>Pseudomonadaceae</taxon>
        <taxon>Pseudomonas</taxon>
    </lineage>
</organism>
<dbReference type="GO" id="GO:0006269">
    <property type="term" value="P:DNA replication, synthesis of primer"/>
    <property type="evidence" value="ECO:0007669"/>
    <property type="project" value="UniProtKB-KW"/>
</dbReference>
<dbReference type="GO" id="GO:0016779">
    <property type="term" value="F:nucleotidyltransferase activity"/>
    <property type="evidence" value="ECO:0007669"/>
    <property type="project" value="UniProtKB-KW"/>
</dbReference>